<comment type="similarity">
    <text evidence="1">Belongs to the short-chain dehydrogenases/reductases (SDR) family.</text>
</comment>
<evidence type="ECO:0000313" key="4">
    <source>
        <dbReference type="EMBL" id="QTC92885.1"/>
    </source>
</evidence>
<dbReference type="InterPro" id="IPR020904">
    <property type="entry name" value="Sc_DH/Rdtase_CS"/>
</dbReference>
<dbReference type="InterPro" id="IPR002347">
    <property type="entry name" value="SDR_fam"/>
</dbReference>
<evidence type="ECO:0000256" key="1">
    <source>
        <dbReference type="ARBA" id="ARBA00006484"/>
    </source>
</evidence>
<dbReference type="SUPFAM" id="SSF51735">
    <property type="entry name" value="NAD(P)-binding Rossmann-fold domains"/>
    <property type="match status" value="1"/>
</dbReference>
<dbReference type="CDD" id="cd05233">
    <property type="entry name" value="SDR_c"/>
    <property type="match status" value="1"/>
</dbReference>
<sequence length="268" mass="28098">MSDSRLTSAETARPLAIVTGASSGIGYELARLFAQDGFDLVVAADTPLAEAKQAFESLGARVETLQTDLSTEEGVQSLYDLVSGRSVDALAANAGHGLGEGFLDQDFGDILHVINTNITGTTRLLHLVGRDMRTRGKGQILLTGSIAGLMPGAFAAVYNASKAYVDSFSFALRNELKDTGVSVTVLMPGPTDTEFFDRAGMEDTVVGQGKKMDPADVAKIGYHAMQRGEGDVVAGVMNKLQAATAAVTPQTALAEVHRRQAEPGGGKH</sequence>
<dbReference type="Gene3D" id="3.40.50.720">
    <property type="entry name" value="NAD(P)-binding Rossmann-like Domain"/>
    <property type="match status" value="1"/>
</dbReference>
<proteinExistence type="inferred from homology"/>
<dbReference type="GO" id="GO:0016491">
    <property type="term" value="F:oxidoreductase activity"/>
    <property type="evidence" value="ECO:0007669"/>
    <property type="project" value="UniProtKB-KW"/>
</dbReference>
<feature type="domain" description="Ketoreductase" evidence="3">
    <location>
        <begin position="14"/>
        <end position="193"/>
    </location>
</feature>
<dbReference type="SMART" id="SM00822">
    <property type="entry name" value="PKS_KR"/>
    <property type="match status" value="1"/>
</dbReference>
<dbReference type="AlphaFoldDB" id="A0A975C3M9"/>
<accession>A0A975C3M9</accession>
<reference evidence="4" key="1">
    <citation type="submission" date="2020-09" db="EMBL/GenBank/DDBJ databases">
        <title>Brevundimonas sp. LVF2 isolated from a puddle in Goettingen, Germany.</title>
        <authorList>
            <person name="Friedrich I."/>
            <person name="Klassen A."/>
            <person name="Hannes N."/>
            <person name="Schneider D."/>
            <person name="Hertel R."/>
            <person name="Daniel R."/>
        </authorList>
    </citation>
    <scope>NUCLEOTIDE SEQUENCE</scope>
    <source>
        <strain evidence="4">LVF2</strain>
    </source>
</reference>
<protein>
    <submittedName>
        <fullName evidence="4">SDR family NAD(P)-dependent oxidoreductase</fullName>
    </submittedName>
</protein>
<dbReference type="PRINTS" id="PR00081">
    <property type="entry name" value="GDHRDH"/>
</dbReference>
<dbReference type="KEGG" id="bgoe:IFJ75_08590"/>
<dbReference type="PANTHER" id="PTHR42901">
    <property type="entry name" value="ALCOHOL DEHYDROGENASE"/>
    <property type="match status" value="1"/>
</dbReference>
<keyword evidence="2" id="KW-0560">Oxidoreductase</keyword>
<dbReference type="PANTHER" id="PTHR42901:SF1">
    <property type="entry name" value="ALCOHOL DEHYDROGENASE"/>
    <property type="match status" value="1"/>
</dbReference>
<dbReference type="InterPro" id="IPR036291">
    <property type="entry name" value="NAD(P)-bd_dom_sf"/>
</dbReference>
<dbReference type="Proteomes" id="UP000663918">
    <property type="component" value="Chromosome"/>
</dbReference>
<gene>
    <name evidence="4" type="ORF">IFJ75_08590</name>
</gene>
<evidence type="ECO:0000313" key="5">
    <source>
        <dbReference type="Proteomes" id="UP000663918"/>
    </source>
</evidence>
<dbReference type="EMBL" id="CP062222">
    <property type="protein sequence ID" value="QTC92885.1"/>
    <property type="molecule type" value="Genomic_DNA"/>
</dbReference>
<evidence type="ECO:0000259" key="3">
    <source>
        <dbReference type="SMART" id="SM00822"/>
    </source>
</evidence>
<dbReference type="PROSITE" id="PS00061">
    <property type="entry name" value="ADH_SHORT"/>
    <property type="match status" value="1"/>
</dbReference>
<dbReference type="InterPro" id="IPR057326">
    <property type="entry name" value="KR_dom"/>
</dbReference>
<name>A0A975C3M9_9CAUL</name>
<evidence type="ECO:0000256" key="2">
    <source>
        <dbReference type="ARBA" id="ARBA00023002"/>
    </source>
</evidence>
<keyword evidence="5" id="KW-1185">Reference proteome</keyword>
<organism evidence="4 5">
    <name type="scientific">Brevundimonas goettingensis</name>
    <dbReference type="NCBI Taxonomy" id="2774190"/>
    <lineage>
        <taxon>Bacteria</taxon>
        <taxon>Pseudomonadati</taxon>
        <taxon>Pseudomonadota</taxon>
        <taxon>Alphaproteobacteria</taxon>
        <taxon>Caulobacterales</taxon>
        <taxon>Caulobacteraceae</taxon>
        <taxon>Brevundimonas</taxon>
    </lineage>
</organism>
<dbReference type="Pfam" id="PF00106">
    <property type="entry name" value="adh_short"/>
    <property type="match status" value="1"/>
</dbReference>